<dbReference type="Proteomes" id="UP000321485">
    <property type="component" value="Unassembled WGS sequence"/>
</dbReference>
<dbReference type="InterPro" id="IPR036737">
    <property type="entry name" value="OmpA-like_sf"/>
</dbReference>
<dbReference type="RefSeq" id="WP_146872106.1">
    <property type="nucleotide sequence ID" value="NZ_VJWE01000017.1"/>
</dbReference>
<dbReference type="PANTHER" id="PTHR30441:SF8">
    <property type="entry name" value="DUF748 DOMAIN-CONTAINING PROTEIN"/>
    <property type="match status" value="1"/>
</dbReference>
<feature type="transmembrane region" description="Helical" evidence="2">
    <location>
        <begin position="21"/>
        <end position="40"/>
    </location>
</feature>
<dbReference type="GeneID" id="51113165"/>
<reference evidence="3 4" key="1">
    <citation type="journal article" date="2015" name="Stand. Genomic Sci.">
        <title>Genomic Encyclopedia of Bacterial and Archaeal Type Strains, Phase III: the genomes of soil and plant-associated and newly described type strains.</title>
        <authorList>
            <person name="Whitman W.B."/>
            <person name="Woyke T."/>
            <person name="Klenk H.P."/>
            <person name="Zhou Y."/>
            <person name="Lilburn T.G."/>
            <person name="Beck B.J."/>
            <person name="De Vos P."/>
            <person name="Vandamme P."/>
            <person name="Eisen J.A."/>
            <person name="Garrity G."/>
            <person name="Hugenholtz P."/>
            <person name="Kyrpides N.C."/>
        </authorList>
    </citation>
    <scope>NUCLEOTIDE SEQUENCE [LARGE SCALE GENOMIC DNA]</scope>
    <source>
        <strain evidence="3 4">DSM 64</strain>
    </source>
</reference>
<accession>A0A561XCC0</accession>
<dbReference type="EMBL" id="VJWE01000017">
    <property type="protein sequence ID" value="TWG33771.1"/>
    <property type="molecule type" value="Genomic_DNA"/>
</dbReference>
<protein>
    <submittedName>
        <fullName evidence="3">Uncharacterized protein involved in outer membrane biogenesis</fullName>
    </submittedName>
</protein>
<dbReference type="Pfam" id="PF05359">
    <property type="entry name" value="DUF748"/>
    <property type="match status" value="2"/>
</dbReference>
<feature type="compositionally biased region" description="Low complexity" evidence="1">
    <location>
        <begin position="361"/>
        <end position="390"/>
    </location>
</feature>
<evidence type="ECO:0000256" key="2">
    <source>
        <dbReference type="SAM" id="Phobius"/>
    </source>
</evidence>
<proteinExistence type="predicted"/>
<dbReference type="InterPro" id="IPR052894">
    <property type="entry name" value="AsmA-related"/>
</dbReference>
<name>A0A561XCC0_ACIDE</name>
<dbReference type="PANTHER" id="PTHR30441">
    <property type="entry name" value="DUF748 DOMAIN-CONTAINING PROTEIN"/>
    <property type="match status" value="1"/>
</dbReference>
<dbReference type="GO" id="GO:0005886">
    <property type="term" value="C:plasma membrane"/>
    <property type="evidence" value="ECO:0007669"/>
    <property type="project" value="TreeGrafter"/>
</dbReference>
<evidence type="ECO:0000313" key="4">
    <source>
        <dbReference type="Proteomes" id="UP000321485"/>
    </source>
</evidence>
<dbReference type="SUPFAM" id="SSF103088">
    <property type="entry name" value="OmpA-like"/>
    <property type="match status" value="1"/>
</dbReference>
<comment type="caution">
    <text evidence="3">The sequence shown here is derived from an EMBL/GenBank/DDBJ whole genome shotgun (WGS) entry which is preliminary data.</text>
</comment>
<dbReference type="Gene3D" id="3.30.1330.60">
    <property type="entry name" value="OmpA-like domain"/>
    <property type="match status" value="1"/>
</dbReference>
<dbReference type="InterPro" id="IPR008023">
    <property type="entry name" value="DUF748"/>
</dbReference>
<keyword evidence="2" id="KW-0812">Transmembrane</keyword>
<dbReference type="GO" id="GO:0090313">
    <property type="term" value="P:regulation of protein targeting to membrane"/>
    <property type="evidence" value="ECO:0007669"/>
    <property type="project" value="TreeGrafter"/>
</dbReference>
<gene>
    <name evidence="3" type="ORF">ATF69_4124</name>
</gene>
<evidence type="ECO:0000313" key="3">
    <source>
        <dbReference type="EMBL" id="TWG33771.1"/>
    </source>
</evidence>
<keyword evidence="2" id="KW-0472">Membrane</keyword>
<sequence>MPISLRSVSFASLRQHRWFRPAVRALAGLIALWLVTWLAIPPLVKGPLERIASEQLGRTVTVGGIDFEPWSLEFALRDVTVAGANGAPPQLTIGRIYADGELQSLLRLAPVVDAFTIENPVLRITHLGDGRYDVDDIIAKVTAPKNDPEPDQGPARLALYNLALTGGSIDFIDNTISETHEVRALTLKVPFISTLPSQREVKVEPHLAFTLDGSRFDSSAEGTPFAQTGKADAQIRLDGLNLAPYLGYLPANLPVKVLSATLDADVKVAFEQHPRMAVKLSGTVQASGVRMADRQGADLLSYERLKIGMADVRPLEQIVRLQHVELTAPVVTATRDASGQINLAQLAPPAQPATPAKDKTTAPAAPASADAASSPLASASTASAPASPASVGEGKGKAQAKAAAPAWAVEIATAAVRGGTLRWADATTRPAAALQATEFALEAADIALPFAKDNAKPFTFKGGLNLQGSTLSFTGEATDQKAQVNTTLNALALQLAAPYLAQTLEPTVTGQLSGDVGVTWQAPTGAAAQAGATGVTIKAGPLALEQLAVKQGKTTLASLGKLEIAGAEVPLDAHTATLQRLAITQPQLAVERGADGRWMFERWLTSEKAAPAAQGGATAAADPAPANSAAPWKLRVADFSLQGGTVTLADNAQPRPVALDLTALGITARNLASDGSKPEAFTLTARAAAPGKGSKAAPGTIDYQGTLALQPLTTQGKLDATRLPVHALDGYLASQLSVELLRADVGYRGQVALTQTDKGTSLRLAGDVVVEDLRANSTAAFTPKTEAQVGEELLAWKSLNLRGLAVATAPGTAPRVEVKETSLVDFFARITINEAGRINLSDIAKTPAEAQAANAASAAASTAAPTAPAPATAASAAPAATPTAAVAQADPLAPVVVFGPVSLVNGKVLFSDFFIKPNYSADLSELTGKLSAFSSETPGSDPVLADLELRGRAEGSASLEVTGKLNPLAKPLALDITGKVRDLELPPLTPYSVKYAGHGIERGKLSMDVNYKVLPNGQLTASNRLVLNQLTFGEPVEGAPNSLPVKLAVALLADRQGVIDLDLPISGSLNDPQFRIGPVIFKIIVNLIGKALTSPFSLLASAFGGGEEMNHVPFAPGSATLTPEAQQSLDKVAKALADRPALKITVTGTASLPDEREGLQREHLQQRVLAEKRRANPADTAPVSAAEYPALLKEVYRRADIPKPRNLVGLAKDLTVPEMEALLLAHQPATEAMAAELATQRGQAIRAYLVAQKLPVERLFVAAPKAGKQAEKWTPRAELSLATQ</sequence>
<keyword evidence="2" id="KW-1133">Transmembrane helix</keyword>
<feature type="region of interest" description="Disordered" evidence="1">
    <location>
        <begin position="346"/>
        <end position="393"/>
    </location>
</feature>
<organism evidence="3 4">
    <name type="scientific">Acidovorax delafieldii</name>
    <name type="common">Pseudomonas delafieldii</name>
    <dbReference type="NCBI Taxonomy" id="47920"/>
    <lineage>
        <taxon>Bacteria</taxon>
        <taxon>Pseudomonadati</taxon>
        <taxon>Pseudomonadota</taxon>
        <taxon>Betaproteobacteria</taxon>
        <taxon>Burkholderiales</taxon>
        <taxon>Comamonadaceae</taxon>
        <taxon>Acidovorax</taxon>
    </lineage>
</organism>
<evidence type="ECO:0000256" key="1">
    <source>
        <dbReference type="SAM" id="MobiDB-lite"/>
    </source>
</evidence>